<keyword evidence="3" id="KW-0804">Transcription</keyword>
<accession>A0A1B2I361</accession>
<organism evidence="5 6">
    <name type="scientific">Cloacibacillus porcorum</name>
    <dbReference type="NCBI Taxonomy" id="1197717"/>
    <lineage>
        <taxon>Bacteria</taxon>
        <taxon>Thermotogati</taxon>
        <taxon>Synergistota</taxon>
        <taxon>Synergistia</taxon>
        <taxon>Synergistales</taxon>
        <taxon>Synergistaceae</taxon>
        <taxon>Cloacibacillus</taxon>
    </lineage>
</organism>
<dbReference type="Pfam" id="PF00392">
    <property type="entry name" value="GntR"/>
    <property type="match status" value="1"/>
</dbReference>
<dbReference type="AlphaFoldDB" id="A0A1B2I361"/>
<dbReference type="Proteomes" id="UP000093044">
    <property type="component" value="Chromosome"/>
</dbReference>
<keyword evidence="2" id="KW-0238">DNA-binding</keyword>
<dbReference type="KEGG" id="cpor:BED41_04360"/>
<evidence type="ECO:0000256" key="3">
    <source>
        <dbReference type="ARBA" id="ARBA00023163"/>
    </source>
</evidence>
<feature type="domain" description="HTH gntR-type" evidence="4">
    <location>
        <begin position="9"/>
        <end position="76"/>
    </location>
</feature>
<dbReference type="PROSITE" id="PS50949">
    <property type="entry name" value="HTH_GNTR"/>
    <property type="match status" value="1"/>
</dbReference>
<dbReference type="SUPFAM" id="SSF46785">
    <property type="entry name" value="Winged helix' DNA-binding domain"/>
    <property type="match status" value="1"/>
</dbReference>
<dbReference type="EMBL" id="CP016757">
    <property type="protein sequence ID" value="ANZ44387.1"/>
    <property type="molecule type" value="Genomic_DNA"/>
</dbReference>
<dbReference type="InterPro" id="IPR036390">
    <property type="entry name" value="WH_DNA-bd_sf"/>
</dbReference>
<evidence type="ECO:0000256" key="2">
    <source>
        <dbReference type="ARBA" id="ARBA00023125"/>
    </source>
</evidence>
<dbReference type="GO" id="GO:0003677">
    <property type="term" value="F:DNA binding"/>
    <property type="evidence" value="ECO:0007669"/>
    <property type="project" value="UniProtKB-KW"/>
</dbReference>
<name>A0A1B2I361_9BACT</name>
<dbReference type="GO" id="GO:0003700">
    <property type="term" value="F:DNA-binding transcription factor activity"/>
    <property type="evidence" value="ECO:0007669"/>
    <property type="project" value="InterPro"/>
</dbReference>
<keyword evidence="1" id="KW-0805">Transcription regulation</keyword>
<dbReference type="PANTHER" id="PTHR43537:SF24">
    <property type="entry name" value="GLUCONATE OPERON TRANSCRIPTIONAL REPRESSOR"/>
    <property type="match status" value="1"/>
</dbReference>
<evidence type="ECO:0000256" key="1">
    <source>
        <dbReference type="ARBA" id="ARBA00023015"/>
    </source>
</evidence>
<gene>
    <name evidence="5" type="ORF">BED41_04360</name>
</gene>
<dbReference type="Gene3D" id="1.20.120.530">
    <property type="entry name" value="GntR ligand-binding domain-like"/>
    <property type="match status" value="1"/>
</dbReference>
<evidence type="ECO:0000259" key="4">
    <source>
        <dbReference type="PROSITE" id="PS50949"/>
    </source>
</evidence>
<dbReference type="InterPro" id="IPR011711">
    <property type="entry name" value="GntR_C"/>
</dbReference>
<dbReference type="STRING" id="1197717.BED41_04360"/>
<dbReference type="Gene3D" id="1.10.10.10">
    <property type="entry name" value="Winged helix-like DNA-binding domain superfamily/Winged helix DNA-binding domain"/>
    <property type="match status" value="1"/>
</dbReference>
<dbReference type="RefSeq" id="WP_066743471.1">
    <property type="nucleotide sequence ID" value="NZ_CAUFKJ010000028.1"/>
</dbReference>
<dbReference type="OrthoDB" id="9812290at2"/>
<dbReference type="Pfam" id="PF07729">
    <property type="entry name" value="FCD"/>
    <property type="match status" value="1"/>
</dbReference>
<dbReference type="CDD" id="cd07377">
    <property type="entry name" value="WHTH_GntR"/>
    <property type="match status" value="1"/>
</dbReference>
<reference evidence="5" key="1">
    <citation type="submission" date="2016-08" db="EMBL/GenBank/DDBJ databases">
        <title>Complete genome of Cloacibacillus porcorum.</title>
        <authorList>
            <person name="Looft T."/>
            <person name="Bayles D.O."/>
            <person name="Alt D.P."/>
        </authorList>
    </citation>
    <scope>NUCLEOTIDE SEQUENCE [LARGE SCALE GENOMIC DNA]</scope>
    <source>
        <strain evidence="5">CL-84</strain>
    </source>
</reference>
<dbReference type="GeneID" id="83057087"/>
<sequence length="227" mass="27285">MDPVLNKDDALYTQIYDILKNRIMRVEYYPGSFLTEASVAKELNTSRMPVRVAMRKLESEGWLIADFRKKIRVRDITVKDVREIYQLRKLLEVSALKEIFDTGRTWEYSFKFEECLVRLRSSVNDQYQWDFYETAFHREIVKALDSERIDRIYRNNQDELIRIGMLCDKQPAHYEVMHDSIDVFFHAVREMDFNRALDILNRDHIELGYQMGIERIGEIEKQQLRTK</sequence>
<protein>
    <recommendedName>
        <fullName evidence="4">HTH gntR-type domain-containing protein</fullName>
    </recommendedName>
</protein>
<evidence type="ECO:0000313" key="5">
    <source>
        <dbReference type="EMBL" id="ANZ44387.1"/>
    </source>
</evidence>
<dbReference type="SMART" id="SM00345">
    <property type="entry name" value="HTH_GNTR"/>
    <property type="match status" value="1"/>
</dbReference>
<keyword evidence="6" id="KW-1185">Reference proteome</keyword>
<proteinExistence type="predicted"/>
<dbReference type="InterPro" id="IPR036388">
    <property type="entry name" value="WH-like_DNA-bd_sf"/>
</dbReference>
<dbReference type="InterPro" id="IPR008920">
    <property type="entry name" value="TF_FadR/GntR_C"/>
</dbReference>
<dbReference type="SUPFAM" id="SSF48008">
    <property type="entry name" value="GntR ligand-binding domain-like"/>
    <property type="match status" value="1"/>
</dbReference>
<dbReference type="InterPro" id="IPR000524">
    <property type="entry name" value="Tscrpt_reg_HTH_GntR"/>
</dbReference>
<evidence type="ECO:0000313" key="6">
    <source>
        <dbReference type="Proteomes" id="UP000093044"/>
    </source>
</evidence>
<dbReference type="PANTHER" id="PTHR43537">
    <property type="entry name" value="TRANSCRIPTIONAL REGULATOR, GNTR FAMILY"/>
    <property type="match status" value="1"/>
</dbReference>